<dbReference type="InterPro" id="IPR001810">
    <property type="entry name" value="F-box_dom"/>
</dbReference>
<reference evidence="2" key="1">
    <citation type="journal article" date="2019" name="Environ. Microbiol.">
        <title>Fungal ecological strategies reflected in gene transcription - a case study of two litter decomposers.</title>
        <authorList>
            <person name="Barbi F."/>
            <person name="Kohler A."/>
            <person name="Barry K."/>
            <person name="Baskaran P."/>
            <person name="Daum C."/>
            <person name="Fauchery L."/>
            <person name="Ihrmark K."/>
            <person name="Kuo A."/>
            <person name="LaButti K."/>
            <person name="Lipzen A."/>
            <person name="Morin E."/>
            <person name="Grigoriev I.V."/>
            <person name="Henrissat B."/>
            <person name="Lindahl B."/>
            <person name="Martin F."/>
        </authorList>
    </citation>
    <scope>NUCLEOTIDE SEQUENCE</scope>
    <source>
        <strain evidence="2">JB14</strain>
    </source>
</reference>
<dbReference type="SMART" id="SM00256">
    <property type="entry name" value="FBOX"/>
    <property type="match status" value="1"/>
</dbReference>
<accession>A0A6A4HV39</accession>
<sequence length="738" mass="83444">MPAEFRKVRGRLGLLERLARDVPLDIMFEIFGYLNNCDLLNLARTSRDLRGVLMSKSSELIWRTARSNMEGLPPPPKGLSEPHYADLLFGKHCYATVSLLSGPFVLDAVRSCAVKTFPHFQTLKRAQPKAYRDENILPRERIAGIYRYVRKSTPARQVGHPAMSECLKQEYEALEDDEQRVVWIQLKKEEAEAVQEHGRLCENWYETMSKNRDNKLTEKRKEAVIRKLEDLGWGEEIKLIFHPSTVQVNFSSSARHSLFSHDLVKQPKELTEQAWRRMRDDLVDILSDHKTRRLATEQEETAHQRYSKLERVYAHFSTADLREPFPPLGDILNHQLLEYLIWETPTEDNLTEGFFSDKLSELLPDFVQQWRLAKALSVLKEVVEECGLDPSTATKNDMDVVNPLVECLVCERTNTYGYGSYGRLFMGWRTSPFHRQTSSHAHHKLAINSFGEETEAILKLEPTAPNIRCAHCHEAIYGTSRDATGLTAHLEEVHKRTIDKQTSLYAQVITADWYWNPRSTAATEFRYVRQVTYNVAEGVILLFGLYIKLSTSTGALFSFLYNCEFRDTVHSRSIAFQKITGPQNASNVTMAQTLLVNAIVGKENVSTVECWAIQPGYQISPQTGTIGDQILQLGNLANASYIVFPSDGNSTDSGLHNAPYRQWVILLSGSGNINFPNASTTPNLTVTAGELFIADDIPGTSSYGHRSVWASGTIAIQMPFLDGVVVGHKVINNRGACK</sequence>
<name>A0A6A4HV39_9AGAR</name>
<dbReference type="InterPro" id="IPR036047">
    <property type="entry name" value="F-box-like_dom_sf"/>
</dbReference>
<evidence type="ECO:0000313" key="2">
    <source>
        <dbReference type="EMBL" id="KAE9402066.1"/>
    </source>
</evidence>
<dbReference type="SUPFAM" id="SSF81383">
    <property type="entry name" value="F-box domain"/>
    <property type="match status" value="1"/>
</dbReference>
<protein>
    <recommendedName>
        <fullName evidence="1">F-box domain-containing protein</fullName>
    </recommendedName>
</protein>
<keyword evidence="3" id="KW-1185">Reference proteome</keyword>
<organism evidence="2 3">
    <name type="scientific">Gymnopus androsaceus JB14</name>
    <dbReference type="NCBI Taxonomy" id="1447944"/>
    <lineage>
        <taxon>Eukaryota</taxon>
        <taxon>Fungi</taxon>
        <taxon>Dikarya</taxon>
        <taxon>Basidiomycota</taxon>
        <taxon>Agaricomycotina</taxon>
        <taxon>Agaricomycetes</taxon>
        <taxon>Agaricomycetidae</taxon>
        <taxon>Agaricales</taxon>
        <taxon>Marasmiineae</taxon>
        <taxon>Omphalotaceae</taxon>
        <taxon>Gymnopus</taxon>
    </lineage>
</organism>
<evidence type="ECO:0000259" key="1">
    <source>
        <dbReference type="PROSITE" id="PS50181"/>
    </source>
</evidence>
<dbReference type="Proteomes" id="UP000799118">
    <property type="component" value="Unassembled WGS sequence"/>
</dbReference>
<evidence type="ECO:0000313" key="3">
    <source>
        <dbReference type="Proteomes" id="UP000799118"/>
    </source>
</evidence>
<dbReference type="OrthoDB" id="2322499at2759"/>
<dbReference type="PROSITE" id="PS50181">
    <property type="entry name" value="FBOX"/>
    <property type="match status" value="1"/>
</dbReference>
<proteinExistence type="predicted"/>
<gene>
    <name evidence="2" type="ORF">BT96DRAFT_1017879</name>
</gene>
<dbReference type="EMBL" id="ML769439">
    <property type="protein sequence ID" value="KAE9402066.1"/>
    <property type="molecule type" value="Genomic_DNA"/>
</dbReference>
<feature type="domain" description="F-box" evidence="1">
    <location>
        <begin position="16"/>
        <end position="65"/>
    </location>
</feature>
<dbReference type="AlphaFoldDB" id="A0A6A4HV39"/>
<dbReference type="Pfam" id="PF12937">
    <property type="entry name" value="F-box-like"/>
    <property type="match status" value="1"/>
</dbReference>